<name>A0A7I8WDY4_9ANNE</name>
<sequence>MFDIKKPVTHTLICINSYRLSTIHSTKGGRMFQSIQLLKCYCDGSSCISDEAADILKSYSNEKCLPIGAMGLFRKGYYRNRAPQKNATYGKFDTKLKDSLMTESESISQLSKLFGECEFSPFPHPAAYIKENDDKFIYEDIGLEFIMAKDNLMKELDMLFNSYANDAISGWDISKNIIHCYNSLMVNDFNINEKSKD</sequence>
<dbReference type="EMBL" id="CAJFCJ010000043">
    <property type="protein sequence ID" value="CAD5126332.1"/>
    <property type="molecule type" value="Genomic_DNA"/>
</dbReference>
<evidence type="ECO:0000313" key="1">
    <source>
        <dbReference type="EMBL" id="CAD5126332.1"/>
    </source>
</evidence>
<accession>A0A7I8WDY4</accession>
<reference evidence="1 2" key="1">
    <citation type="submission" date="2020-08" db="EMBL/GenBank/DDBJ databases">
        <authorList>
            <person name="Hejnol A."/>
        </authorList>
    </citation>
    <scope>NUCLEOTIDE SEQUENCE [LARGE SCALE GENOMIC DNA]</scope>
</reference>
<keyword evidence="2" id="KW-1185">Reference proteome</keyword>
<evidence type="ECO:0000313" key="2">
    <source>
        <dbReference type="Proteomes" id="UP000549394"/>
    </source>
</evidence>
<protein>
    <submittedName>
        <fullName evidence="1">DgyrCDS14482</fullName>
    </submittedName>
</protein>
<dbReference type="AlphaFoldDB" id="A0A7I8WDY4"/>
<gene>
    <name evidence="1" type="ORF">DGYR_LOCUS13580</name>
</gene>
<organism evidence="1 2">
    <name type="scientific">Dimorphilus gyrociliatus</name>
    <dbReference type="NCBI Taxonomy" id="2664684"/>
    <lineage>
        <taxon>Eukaryota</taxon>
        <taxon>Metazoa</taxon>
        <taxon>Spiralia</taxon>
        <taxon>Lophotrochozoa</taxon>
        <taxon>Annelida</taxon>
        <taxon>Polychaeta</taxon>
        <taxon>Polychaeta incertae sedis</taxon>
        <taxon>Dinophilidae</taxon>
        <taxon>Dimorphilus</taxon>
    </lineage>
</organism>
<comment type="caution">
    <text evidence="1">The sequence shown here is derived from an EMBL/GenBank/DDBJ whole genome shotgun (WGS) entry which is preliminary data.</text>
</comment>
<proteinExistence type="predicted"/>
<dbReference type="Proteomes" id="UP000549394">
    <property type="component" value="Unassembled WGS sequence"/>
</dbReference>